<dbReference type="Proteomes" id="UP000008037">
    <property type="component" value="Chromosome"/>
</dbReference>
<sequence>MIFYKTAPYGLLCDHWIEDVMSYNKSKLLLNRVSAIRNEPNTEKRLRMLQQLNDSLPNDMRLDMPSLITNAYVRKALDMIEERLLVSA</sequence>
<reference evidence="1 2" key="1">
    <citation type="journal article" date="2012" name="Environ. Microbiol.">
        <title>The genome of the ammonia-oxidizing Candidatus Nitrososphaera gargensis: insights into metabolic versatility and environmental adaptations.</title>
        <authorList>
            <person name="Spang A."/>
            <person name="Poehlein A."/>
            <person name="Offre P."/>
            <person name="Zumbragel S."/>
            <person name="Haider S."/>
            <person name="Rychlik N."/>
            <person name="Nowka B."/>
            <person name="Schmeisser C."/>
            <person name="Lebedeva E.V."/>
            <person name="Rattei T."/>
            <person name="Bohm C."/>
            <person name="Schmid M."/>
            <person name="Galushko A."/>
            <person name="Hatzenpichler R."/>
            <person name="Weinmaier T."/>
            <person name="Daniel R."/>
            <person name="Schleper C."/>
            <person name="Spieck E."/>
            <person name="Streit W."/>
            <person name="Wagner M."/>
        </authorList>
    </citation>
    <scope>NUCLEOTIDE SEQUENCE [LARGE SCALE GENOMIC DNA]</scope>
    <source>
        <strain evidence="2">Ga9.2</strain>
    </source>
</reference>
<protein>
    <submittedName>
        <fullName evidence="1">Uncharacterized protein</fullName>
    </submittedName>
</protein>
<accession>K0IFD0</accession>
<evidence type="ECO:0000313" key="1">
    <source>
        <dbReference type="EMBL" id="AFU60076.1"/>
    </source>
</evidence>
<evidence type="ECO:0000313" key="2">
    <source>
        <dbReference type="Proteomes" id="UP000008037"/>
    </source>
</evidence>
<gene>
    <name evidence="1" type="ordered locus">Ngar_c31600</name>
</gene>
<keyword evidence="2" id="KW-1185">Reference proteome</keyword>
<proteinExistence type="predicted"/>
<dbReference type="HOGENOM" id="CLU_2461868_0_0_2"/>
<dbReference type="AlphaFoldDB" id="K0IFD0"/>
<dbReference type="EMBL" id="CP002408">
    <property type="protein sequence ID" value="AFU60076.1"/>
    <property type="molecule type" value="Genomic_DNA"/>
</dbReference>
<dbReference type="InParanoid" id="K0IFD0"/>
<dbReference type="BioCyc" id="CNIT1237085:G1324-3160-MONOMER"/>
<dbReference type="KEGG" id="nga:Ngar_c31600"/>
<organism evidence="1 2">
    <name type="scientific">Nitrososphaera gargensis (strain Ga9.2)</name>
    <dbReference type="NCBI Taxonomy" id="1237085"/>
    <lineage>
        <taxon>Archaea</taxon>
        <taxon>Nitrososphaerota</taxon>
        <taxon>Nitrososphaeria</taxon>
        <taxon>Nitrososphaerales</taxon>
        <taxon>Nitrososphaeraceae</taxon>
        <taxon>Nitrososphaera</taxon>
    </lineage>
</organism>
<name>K0IFD0_NITGG</name>